<comment type="catalytic activity">
    <reaction evidence="2">
        <text>a 3'-end 2',3'-cyclophospho-ribonucleotide-RNA + H2O = a 3'-end 2'-phospho-ribonucleotide-RNA + H(+)</text>
        <dbReference type="Rhea" id="RHEA:11828"/>
        <dbReference type="Rhea" id="RHEA-COMP:10464"/>
        <dbReference type="Rhea" id="RHEA-COMP:17353"/>
        <dbReference type="ChEBI" id="CHEBI:15377"/>
        <dbReference type="ChEBI" id="CHEBI:15378"/>
        <dbReference type="ChEBI" id="CHEBI:83064"/>
        <dbReference type="ChEBI" id="CHEBI:173113"/>
        <dbReference type="EC" id="3.1.4.58"/>
    </reaction>
</comment>
<dbReference type="Proteomes" id="UP001597369">
    <property type="component" value="Unassembled WGS sequence"/>
</dbReference>
<dbReference type="RefSeq" id="WP_229962735.1">
    <property type="nucleotide sequence ID" value="NZ_JAJJWI010000031.1"/>
</dbReference>
<comment type="function">
    <text evidence="2">Hydrolyzes RNA 2',3'-cyclic phosphodiester to an RNA 2'-phosphomonoester.</text>
</comment>
<evidence type="ECO:0000313" key="3">
    <source>
        <dbReference type="EMBL" id="MFD2065275.1"/>
    </source>
</evidence>
<gene>
    <name evidence="3" type="primary">thpR</name>
    <name evidence="3" type="ORF">ACFSKU_00135</name>
</gene>
<dbReference type="InterPro" id="IPR004175">
    <property type="entry name" value="RNA_CPDase"/>
</dbReference>
<dbReference type="InterPro" id="IPR009097">
    <property type="entry name" value="Cyclic_Pdiesterase"/>
</dbReference>
<feature type="active site" description="Proton acceptor" evidence="2">
    <location>
        <position position="127"/>
    </location>
</feature>
<dbReference type="PANTHER" id="PTHR35561:SF1">
    <property type="entry name" value="RNA 2',3'-CYCLIC PHOSPHODIESTERASE"/>
    <property type="match status" value="1"/>
</dbReference>
<dbReference type="NCBIfam" id="TIGR02258">
    <property type="entry name" value="2_5_ligase"/>
    <property type="match status" value="1"/>
</dbReference>
<dbReference type="EC" id="3.1.4.58" evidence="2"/>
<organism evidence="3 4">
    <name type="scientific">Pontibacter silvestris</name>
    <dbReference type="NCBI Taxonomy" id="2305183"/>
    <lineage>
        <taxon>Bacteria</taxon>
        <taxon>Pseudomonadati</taxon>
        <taxon>Bacteroidota</taxon>
        <taxon>Cytophagia</taxon>
        <taxon>Cytophagales</taxon>
        <taxon>Hymenobacteraceae</taxon>
        <taxon>Pontibacter</taxon>
    </lineage>
</organism>
<feature type="short sequence motif" description="HXTX 2" evidence="2">
    <location>
        <begin position="127"/>
        <end position="130"/>
    </location>
</feature>
<keyword evidence="4" id="KW-1185">Reference proteome</keyword>
<evidence type="ECO:0000313" key="4">
    <source>
        <dbReference type="Proteomes" id="UP001597369"/>
    </source>
</evidence>
<proteinExistence type="inferred from homology"/>
<dbReference type="Pfam" id="PF13563">
    <property type="entry name" value="2_5_RNA_ligase2"/>
    <property type="match status" value="1"/>
</dbReference>
<comment type="caution">
    <text evidence="3">The sequence shown here is derived from an EMBL/GenBank/DDBJ whole genome shotgun (WGS) entry which is preliminary data.</text>
</comment>
<protein>
    <recommendedName>
        <fullName evidence="2">RNA 2',3'-cyclic phosphodiesterase</fullName>
        <shortName evidence="2">RNA 2',3'-CPDase</shortName>
        <ecNumber evidence="2">3.1.4.58</ecNumber>
    </recommendedName>
</protein>
<dbReference type="PANTHER" id="PTHR35561">
    <property type="entry name" value="RNA 2',3'-CYCLIC PHOSPHODIESTERASE"/>
    <property type="match status" value="1"/>
</dbReference>
<comment type="similarity">
    <text evidence="2">Belongs to the 2H phosphoesterase superfamily. ThpR family.</text>
</comment>
<feature type="active site" description="Proton donor" evidence="2">
    <location>
        <position position="43"/>
    </location>
</feature>
<dbReference type="SUPFAM" id="SSF55144">
    <property type="entry name" value="LigT-like"/>
    <property type="match status" value="1"/>
</dbReference>
<evidence type="ECO:0000256" key="2">
    <source>
        <dbReference type="HAMAP-Rule" id="MF_01940"/>
    </source>
</evidence>
<dbReference type="HAMAP" id="MF_01940">
    <property type="entry name" value="RNA_CPDase"/>
    <property type="match status" value="1"/>
</dbReference>
<sequence>MTQEEIRLFVAATLPSPLKVNLQEQLQPFLQPAVRAVPLDNLHLTLFFIGNVPQQELPAIKQALAEVTKRHAPFTLFLASTEAGPNAHSPRLIWARFQQHQAFEALSHDLVQALATEPPKKQKAIPHVTMARFRKGQPTPKRLPALVPEHDYTLEVNSIALWQSTLTSPHPVYTVLETYTLG</sequence>
<accession>A0ABW4WTY6</accession>
<reference evidence="4" key="1">
    <citation type="journal article" date="2019" name="Int. J. Syst. Evol. Microbiol.">
        <title>The Global Catalogue of Microorganisms (GCM) 10K type strain sequencing project: providing services to taxonomists for standard genome sequencing and annotation.</title>
        <authorList>
            <consortium name="The Broad Institute Genomics Platform"/>
            <consortium name="The Broad Institute Genome Sequencing Center for Infectious Disease"/>
            <person name="Wu L."/>
            <person name="Ma J."/>
        </authorList>
    </citation>
    <scope>NUCLEOTIDE SEQUENCE [LARGE SCALE GENOMIC DNA]</scope>
    <source>
        <strain evidence="4">JCM 16545</strain>
    </source>
</reference>
<dbReference type="EMBL" id="JBHUHV010000001">
    <property type="protein sequence ID" value="MFD2065275.1"/>
    <property type="molecule type" value="Genomic_DNA"/>
</dbReference>
<feature type="short sequence motif" description="HXTX 1" evidence="2">
    <location>
        <begin position="43"/>
        <end position="46"/>
    </location>
</feature>
<dbReference type="Gene3D" id="3.90.1140.10">
    <property type="entry name" value="Cyclic phosphodiesterase"/>
    <property type="match status" value="1"/>
</dbReference>
<keyword evidence="1 2" id="KW-0378">Hydrolase</keyword>
<evidence type="ECO:0000256" key="1">
    <source>
        <dbReference type="ARBA" id="ARBA00022801"/>
    </source>
</evidence>
<name>A0ABW4WTY6_9BACT</name>